<dbReference type="Proteomes" id="UP000033220">
    <property type="component" value="Chromosome DSM 122"/>
</dbReference>
<evidence type="ECO:0000256" key="3">
    <source>
        <dbReference type="ARBA" id="ARBA00022692"/>
    </source>
</evidence>
<keyword evidence="8" id="KW-0808">Transferase</keyword>
<dbReference type="InterPro" id="IPR033479">
    <property type="entry name" value="dCache_1"/>
</dbReference>
<dbReference type="CDD" id="cd18773">
    <property type="entry name" value="PDC1_HK_sensor"/>
    <property type="match status" value="1"/>
</dbReference>
<sequence length="339" mass="36369">MALHSLRSVLLASAVTLTVASGLAISAFAFNTSRRTVEQVSAALRHEIARQVTDHLRFSLEGARTSLREVAFAFETGLLSLDNPSQVERAFLLKTLYNPVITAVKLGTRDGGIVAGLHTGAGTGPGTAGWLIRTEGLIAGPLIRTPVDAKGQALGPPQLYPGYDTRERSWYQDGAKDRDFVCGSIYAVYDTQDLSQPCSLAITGPQGVFLGVAGADLQLSEISAYLARLHTTTPGLTFIIDRQGNLVATSTGDEIVHPGSPQPPRRLAARESKNPLIAASAHAFETQFPPGRWRSEANATPWKSPLSMSRPRWAGRSSTSSPRRFTTPPWKRGTGRPCG</sequence>
<gene>
    <name evidence="8" type="ORF">RSPPHO_01346</name>
</gene>
<feature type="domain" description="Cache" evidence="7">
    <location>
        <begin position="48"/>
        <end position="253"/>
    </location>
</feature>
<evidence type="ECO:0000256" key="5">
    <source>
        <dbReference type="ARBA" id="ARBA00023136"/>
    </source>
</evidence>
<dbReference type="HOGENOM" id="CLU_818547_0_0_5"/>
<evidence type="ECO:0000313" key="9">
    <source>
        <dbReference type="Proteomes" id="UP000033220"/>
    </source>
</evidence>
<dbReference type="OrthoDB" id="7293398at2"/>
<dbReference type="STRING" id="1150469.RSPPHO_01346"/>
<dbReference type="EC" id="2.7.13.3" evidence="8"/>
<dbReference type="AlphaFoldDB" id="H6SJ07"/>
<keyword evidence="2" id="KW-1003">Cell membrane</keyword>
<protein>
    <submittedName>
        <fullName evidence="8">Sensor protein</fullName>
        <ecNumber evidence="8">2.7.13.3</ecNumber>
    </submittedName>
</protein>
<evidence type="ECO:0000256" key="2">
    <source>
        <dbReference type="ARBA" id="ARBA00022475"/>
    </source>
</evidence>
<reference evidence="8 9" key="1">
    <citation type="submission" date="2012-02" db="EMBL/GenBank/DDBJ databases">
        <title>Shotgun genome sequence of Phaeospirillum photometricum DSM 122.</title>
        <authorList>
            <person name="Duquesne K."/>
            <person name="Sturgis J."/>
        </authorList>
    </citation>
    <scope>NUCLEOTIDE SEQUENCE [LARGE SCALE GENOMIC DNA]</scope>
    <source>
        <strain evidence="9">DSM122</strain>
    </source>
</reference>
<comment type="subcellular location">
    <subcellularLocation>
        <location evidence="1">Cell membrane</location>
        <topology evidence="1">Multi-pass membrane protein</topology>
    </subcellularLocation>
</comment>
<proteinExistence type="predicted"/>
<dbReference type="EMBL" id="HE663493">
    <property type="protein sequence ID" value="CCG07972.1"/>
    <property type="molecule type" value="Genomic_DNA"/>
</dbReference>
<feature type="compositionally biased region" description="Low complexity" evidence="6">
    <location>
        <begin position="316"/>
        <end position="329"/>
    </location>
</feature>
<dbReference type="Pfam" id="PF02743">
    <property type="entry name" value="dCache_1"/>
    <property type="match status" value="1"/>
</dbReference>
<feature type="region of interest" description="Disordered" evidence="6">
    <location>
        <begin position="288"/>
        <end position="339"/>
    </location>
</feature>
<organism evidence="8 9">
    <name type="scientific">Pararhodospirillum photometricum DSM 122</name>
    <dbReference type="NCBI Taxonomy" id="1150469"/>
    <lineage>
        <taxon>Bacteria</taxon>
        <taxon>Pseudomonadati</taxon>
        <taxon>Pseudomonadota</taxon>
        <taxon>Alphaproteobacteria</taxon>
        <taxon>Rhodospirillales</taxon>
        <taxon>Rhodospirillaceae</taxon>
        <taxon>Pararhodospirillum</taxon>
    </lineage>
</organism>
<keyword evidence="4" id="KW-1133">Transmembrane helix</keyword>
<evidence type="ECO:0000256" key="4">
    <source>
        <dbReference type="ARBA" id="ARBA00022989"/>
    </source>
</evidence>
<dbReference type="eggNOG" id="COG2770">
    <property type="taxonomic scope" value="Bacteria"/>
</dbReference>
<accession>H6SJ07</accession>
<dbReference type="GO" id="GO:0005886">
    <property type="term" value="C:plasma membrane"/>
    <property type="evidence" value="ECO:0007669"/>
    <property type="project" value="UniProtKB-SubCell"/>
</dbReference>
<dbReference type="Gene3D" id="3.30.450.20">
    <property type="entry name" value="PAS domain"/>
    <property type="match status" value="2"/>
</dbReference>
<dbReference type="KEGG" id="rpm:RSPPHO_01346"/>
<keyword evidence="5" id="KW-0472">Membrane</keyword>
<dbReference type="PATRIC" id="fig|1150469.3.peg.1521"/>
<keyword evidence="9" id="KW-1185">Reference proteome</keyword>
<dbReference type="GO" id="GO:0004673">
    <property type="term" value="F:protein histidine kinase activity"/>
    <property type="evidence" value="ECO:0007669"/>
    <property type="project" value="UniProtKB-EC"/>
</dbReference>
<dbReference type="RefSeq" id="WP_014414611.1">
    <property type="nucleotide sequence ID" value="NC_017059.1"/>
</dbReference>
<evidence type="ECO:0000259" key="7">
    <source>
        <dbReference type="Pfam" id="PF02743"/>
    </source>
</evidence>
<name>H6SJ07_PARPM</name>
<evidence type="ECO:0000313" key="8">
    <source>
        <dbReference type="EMBL" id="CCG07972.1"/>
    </source>
</evidence>
<keyword evidence="3" id="KW-0812">Transmembrane</keyword>
<evidence type="ECO:0000256" key="1">
    <source>
        <dbReference type="ARBA" id="ARBA00004651"/>
    </source>
</evidence>
<evidence type="ECO:0000256" key="6">
    <source>
        <dbReference type="SAM" id="MobiDB-lite"/>
    </source>
</evidence>